<name>A0A0D0QB63_9BACL</name>
<reference evidence="2 3" key="1">
    <citation type="submission" date="2015-01" db="EMBL/GenBank/DDBJ databases">
        <title>Draft genome of Anoxybacillus thermarum strain AF/04.</title>
        <authorList>
            <person name="Poli A."/>
            <person name="Nicolaus B."/>
            <person name="Chan K.-G."/>
            <person name="Kahar U.M."/>
            <person name="Yaakob A.S."/>
            <person name="Chan C.S."/>
            <person name="Goh K.M."/>
        </authorList>
    </citation>
    <scope>NUCLEOTIDE SEQUENCE [LARGE SCALE GENOMIC DNA]</scope>
    <source>
        <strain evidence="2 3">AF/04</strain>
    </source>
</reference>
<evidence type="ECO:0000313" key="3">
    <source>
        <dbReference type="Proteomes" id="UP000032102"/>
    </source>
</evidence>
<protein>
    <submittedName>
        <fullName evidence="2">Uncharacterized protein</fullName>
    </submittedName>
</protein>
<proteinExistence type="predicted"/>
<dbReference type="EMBL" id="JXTH01000007">
    <property type="protein sequence ID" value="KIQ95313.1"/>
    <property type="molecule type" value="Genomic_DNA"/>
</dbReference>
<evidence type="ECO:0000256" key="1">
    <source>
        <dbReference type="SAM" id="Phobius"/>
    </source>
</evidence>
<comment type="caution">
    <text evidence="2">The sequence shown here is derived from an EMBL/GenBank/DDBJ whole genome shotgun (WGS) entry which is preliminary data.</text>
</comment>
<accession>A0A0D0QB63</accession>
<sequence length="53" mass="6207">MAGASTSFGDEPKNFIFCFFLLIFKYDGFVKIYIREGGVLKWHPCQGHYKKRD</sequence>
<keyword evidence="1" id="KW-0472">Membrane</keyword>
<dbReference type="PATRIC" id="fig|404937.3.peg.580"/>
<gene>
    <name evidence="2" type="ORF">LH47_00567</name>
</gene>
<keyword evidence="3" id="KW-1185">Reference proteome</keyword>
<dbReference type="AlphaFoldDB" id="A0A0D0QB63"/>
<keyword evidence="1" id="KW-1133">Transmembrane helix</keyword>
<feature type="transmembrane region" description="Helical" evidence="1">
    <location>
        <begin position="14"/>
        <end position="34"/>
    </location>
</feature>
<keyword evidence="1" id="KW-0812">Transmembrane</keyword>
<dbReference type="Proteomes" id="UP000032102">
    <property type="component" value="Unassembled WGS sequence"/>
</dbReference>
<evidence type="ECO:0000313" key="2">
    <source>
        <dbReference type="EMBL" id="KIQ95313.1"/>
    </source>
</evidence>
<organism evidence="2 3">
    <name type="scientific">Anoxybacillus thermarum</name>
    <dbReference type="NCBI Taxonomy" id="404937"/>
    <lineage>
        <taxon>Bacteria</taxon>
        <taxon>Bacillati</taxon>
        <taxon>Bacillota</taxon>
        <taxon>Bacilli</taxon>
        <taxon>Bacillales</taxon>
        <taxon>Anoxybacillaceae</taxon>
        <taxon>Anoxybacillus</taxon>
    </lineage>
</organism>